<dbReference type="PANTHER" id="PTHR24168:SF21">
    <property type="entry name" value="KANK, ISOFORM D"/>
    <property type="match status" value="1"/>
</dbReference>
<dbReference type="AlphaFoldDB" id="A0A0B7A9Y9"/>
<evidence type="ECO:0000256" key="1">
    <source>
        <dbReference type="ARBA" id="ARBA00022737"/>
    </source>
</evidence>
<protein>
    <submittedName>
        <fullName evidence="4">Uncharacterized protein</fullName>
    </submittedName>
</protein>
<feature type="compositionally biased region" description="Polar residues" evidence="3">
    <location>
        <begin position="183"/>
        <end position="213"/>
    </location>
</feature>
<dbReference type="Pfam" id="PF12075">
    <property type="entry name" value="KN_motif"/>
    <property type="match status" value="1"/>
</dbReference>
<reference evidence="4" key="1">
    <citation type="submission" date="2014-12" db="EMBL/GenBank/DDBJ databases">
        <title>Insight into the proteome of Arion vulgaris.</title>
        <authorList>
            <person name="Aradska J."/>
            <person name="Bulat T."/>
            <person name="Smidak R."/>
            <person name="Sarate P."/>
            <person name="Gangsoo J."/>
            <person name="Sialana F."/>
            <person name="Bilban M."/>
            <person name="Lubec G."/>
        </authorList>
    </citation>
    <scope>NUCLEOTIDE SEQUENCE</scope>
    <source>
        <tissue evidence="4">Skin</tissue>
    </source>
</reference>
<evidence type="ECO:0000313" key="4">
    <source>
        <dbReference type="EMBL" id="CEK77442.1"/>
    </source>
</evidence>
<keyword evidence="2" id="KW-0040">ANK repeat</keyword>
<organism evidence="4">
    <name type="scientific">Arion vulgaris</name>
    <dbReference type="NCBI Taxonomy" id="1028688"/>
    <lineage>
        <taxon>Eukaryota</taxon>
        <taxon>Metazoa</taxon>
        <taxon>Spiralia</taxon>
        <taxon>Lophotrochozoa</taxon>
        <taxon>Mollusca</taxon>
        <taxon>Gastropoda</taxon>
        <taxon>Heterobranchia</taxon>
        <taxon>Euthyneura</taxon>
        <taxon>Panpulmonata</taxon>
        <taxon>Eupulmonata</taxon>
        <taxon>Stylommatophora</taxon>
        <taxon>Helicina</taxon>
        <taxon>Arionoidea</taxon>
        <taxon>Arionidae</taxon>
        <taxon>Arion</taxon>
    </lineage>
</organism>
<feature type="compositionally biased region" description="Low complexity" evidence="3">
    <location>
        <begin position="214"/>
        <end position="224"/>
    </location>
</feature>
<feature type="non-terminal residue" evidence="4">
    <location>
        <position position="365"/>
    </location>
</feature>
<feature type="region of interest" description="Disordered" evidence="3">
    <location>
        <begin position="252"/>
        <end position="325"/>
    </location>
</feature>
<name>A0A0B7A9Y9_9EUPU</name>
<feature type="compositionally biased region" description="Polar residues" evidence="3">
    <location>
        <begin position="157"/>
        <end position="168"/>
    </location>
</feature>
<dbReference type="GO" id="GO:0005737">
    <property type="term" value="C:cytoplasm"/>
    <property type="evidence" value="ECO:0007669"/>
    <property type="project" value="TreeGrafter"/>
</dbReference>
<proteinExistence type="predicted"/>
<evidence type="ECO:0000256" key="2">
    <source>
        <dbReference type="ARBA" id="ARBA00023043"/>
    </source>
</evidence>
<feature type="region of interest" description="Disordered" evidence="3">
    <location>
        <begin position="157"/>
        <end position="230"/>
    </location>
</feature>
<evidence type="ECO:0000256" key="3">
    <source>
        <dbReference type="SAM" id="MobiDB-lite"/>
    </source>
</evidence>
<feature type="compositionally biased region" description="Low complexity" evidence="3">
    <location>
        <begin position="279"/>
        <end position="294"/>
    </location>
</feature>
<sequence>MASTKVTFVTGTAEVRRKDPNWDSYHSQPLLEQRLTTEQNTPLQVTYIDGKCTCCPYGYHIDLDFLNFCRNLERGTTLKNLKRIQRTKRKLRKSMEMMLGDHEGNAADPNSTPPDVVHSTEVGRLMHMINYERSATQNILHHIDATVNFEKGTGQRYISSDSEESNSPYTPPHGKVYPPDEANNMTTSYSTLERTDSYDSLSTVSTASSETPLQQQTEQKQQQQLYHHSLKTKTTPKVVENPVLEMGTAEMKHYSTSSSAQLTDKEMKEPDIRSSLGRKPTAATKTPPTDTPVKAFPPLSPAKTSPMTPAKTHPATIPRATPDTNQMSLQSVREAMAVTLHRMKELEEQVKAIPILQVRISVLKE</sequence>
<feature type="compositionally biased region" description="Basic and acidic residues" evidence="3">
    <location>
        <begin position="263"/>
        <end position="272"/>
    </location>
</feature>
<dbReference type="GO" id="GO:0030837">
    <property type="term" value="P:negative regulation of actin filament polymerization"/>
    <property type="evidence" value="ECO:0007669"/>
    <property type="project" value="InterPro"/>
</dbReference>
<dbReference type="PANTHER" id="PTHR24168">
    <property type="entry name" value="KN MOTIF AND ANKYRIN REPEAT DOMAIN-CONTAINING"/>
    <property type="match status" value="1"/>
</dbReference>
<dbReference type="InterPro" id="IPR047184">
    <property type="entry name" value="KANK1-4"/>
</dbReference>
<dbReference type="GO" id="GO:0005856">
    <property type="term" value="C:cytoskeleton"/>
    <property type="evidence" value="ECO:0007669"/>
    <property type="project" value="TreeGrafter"/>
</dbReference>
<accession>A0A0B7A9Y9</accession>
<dbReference type="EMBL" id="HACG01030577">
    <property type="protein sequence ID" value="CEK77442.1"/>
    <property type="molecule type" value="Transcribed_RNA"/>
</dbReference>
<gene>
    <name evidence="4" type="primary">ORF104653</name>
</gene>
<dbReference type="InterPro" id="IPR021939">
    <property type="entry name" value="KN_motif"/>
</dbReference>
<keyword evidence="1" id="KW-0677">Repeat</keyword>